<evidence type="ECO:0000256" key="1">
    <source>
        <dbReference type="SAM" id="Phobius"/>
    </source>
</evidence>
<keyword evidence="1" id="KW-0472">Membrane</keyword>
<organism evidence="2">
    <name type="scientific">Cacopsylla melanoneura</name>
    <dbReference type="NCBI Taxonomy" id="428564"/>
    <lineage>
        <taxon>Eukaryota</taxon>
        <taxon>Metazoa</taxon>
        <taxon>Ecdysozoa</taxon>
        <taxon>Arthropoda</taxon>
        <taxon>Hexapoda</taxon>
        <taxon>Insecta</taxon>
        <taxon>Pterygota</taxon>
        <taxon>Neoptera</taxon>
        <taxon>Paraneoptera</taxon>
        <taxon>Hemiptera</taxon>
        <taxon>Sternorrhyncha</taxon>
        <taxon>Psylloidea</taxon>
        <taxon>Psyllidae</taxon>
        <taxon>Psyllinae</taxon>
        <taxon>Cacopsylla</taxon>
    </lineage>
</organism>
<name>A0A8D9BFI9_9HEMI</name>
<feature type="transmembrane region" description="Helical" evidence="1">
    <location>
        <begin position="83"/>
        <end position="108"/>
    </location>
</feature>
<evidence type="ECO:0000313" key="2">
    <source>
        <dbReference type="EMBL" id="CAG6784115.1"/>
    </source>
</evidence>
<reference evidence="2" key="1">
    <citation type="submission" date="2021-05" db="EMBL/GenBank/DDBJ databases">
        <authorList>
            <person name="Alioto T."/>
            <person name="Alioto T."/>
            <person name="Gomez Garrido J."/>
        </authorList>
    </citation>
    <scope>NUCLEOTIDE SEQUENCE</scope>
</reference>
<sequence>MCATPLIWKTSGSTEIQCSRLEKFSIIFPILFFFFLKSSLHFNIFFAYLLLSRFFTFPNFHTFQNFQVTDNSFPLNFGILESFHFAFLSFGNFLSTLYLLALSLLVYVTAPPVVNQIYYYCC</sequence>
<proteinExistence type="predicted"/>
<dbReference type="EMBL" id="HBUF01636075">
    <property type="protein sequence ID" value="CAG6784115.1"/>
    <property type="molecule type" value="Transcribed_RNA"/>
</dbReference>
<accession>A0A8D9BFI9</accession>
<keyword evidence="1" id="KW-0812">Transmembrane</keyword>
<keyword evidence="1" id="KW-1133">Transmembrane helix</keyword>
<dbReference type="AlphaFoldDB" id="A0A8D9BFI9"/>
<feature type="transmembrane region" description="Helical" evidence="1">
    <location>
        <begin position="26"/>
        <end position="51"/>
    </location>
</feature>
<protein>
    <submittedName>
        <fullName evidence="2">Uncharacterized protein</fullName>
    </submittedName>
</protein>